<reference evidence="3" key="1">
    <citation type="submission" date="2018-04" db="EMBL/GenBank/DDBJ databases">
        <authorList>
            <person name="Lucker S."/>
            <person name="Sakoula D."/>
        </authorList>
    </citation>
    <scope>NUCLEOTIDE SEQUENCE [LARGE SCALE GENOMIC DNA]</scope>
</reference>
<name>A0A330L3U7_9BACT</name>
<organism evidence="2 3">
    <name type="scientific">Nitrospira lenta</name>
    <dbReference type="NCBI Taxonomy" id="1436998"/>
    <lineage>
        <taxon>Bacteria</taxon>
        <taxon>Pseudomonadati</taxon>
        <taxon>Nitrospirota</taxon>
        <taxon>Nitrospiria</taxon>
        <taxon>Nitrospirales</taxon>
        <taxon>Nitrospiraceae</taxon>
        <taxon>Nitrospira</taxon>
    </lineage>
</organism>
<dbReference type="Proteomes" id="UP000248168">
    <property type="component" value="Unassembled WGS sequence"/>
</dbReference>
<keyword evidence="1" id="KW-0472">Membrane</keyword>
<sequence length="81" mass="9278">MLWKLLLYKTSVSIELIAVLTAVYFVFNEHYKLVGIVTDEEIDIVPLSQYLGGHVRPAVQIYNRQAGRLIGYRGNIFHELA</sequence>
<feature type="transmembrane region" description="Helical" evidence="1">
    <location>
        <begin position="6"/>
        <end position="27"/>
    </location>
</feature>
<proteinExistence type="predicted"/>
<keyword evidence="1" id="KW-0812">Transmembrane</keyword>
<evidence type="ECO:0000313" key="2">
    <source>
        <dbReference type="EMBL" id="SPP63957.1"/>
    </source>
</evidence>
<accession>A0A330L3U7</accession>
<dbReference type="AlphaFoldDB" id="A0A330L3U7"/>
<dbReference type="InParanoid" id="A0A330L3U7"/>
<keyword evidence="1" id="KW-1133">Transmembrane helix</keyword>
<evidence type="ECO:0000256" key="1">
    <source>
        <dbReference type="SAM" id="Phobius"/>
    </source>
</evidence>
<dbReference type="EMBL" id="OUNR01000001">
    <property type="protein sequence ID" value="SPP63957.1"/>
    <property type="molecule type" value="Genomic_DNA"/>
</dbReference>
<protein>
    <submittedName>
        <fullName evidence="2">Uncharacterized protein</fullName>
    </submittedName>
</protein>
<gene>
    <name evidence="2" type="ORF">NITLEN_11043</name>
</gene>
<keyword evidence="3" id="KW-1185">Reference proteome</keyword>
<evidence type="ECO:0000313" key="3">
    <source>
        <dbReference type="Proteomes" id="UP000248168"/>
    </source>
</evidence>